<reference evidence="2" key="1">
    <citation type="journal article" date="2019" name="Int. J. Syst. Evol. Microbiol.">
        <title>The Global Catalogue of Microorganisms (GCM) 10K type strain sequencing project: providing services to taxonomists for standard genome sequencing and annotation.</title>
        <authorList>
            <consortium name="The Broad Institute Genomics Platform"/>
            <consortium name="The Broad Institute Genome Sequencing Center for Infectious Disease"/>
            <person name="Wu L."/>
            <person name="Ma J."/>
        </authorList>
    </citation>
    <scope>NUCLEOTIDE SEQUENCE [LARGE SCALE GENOMIC DNA]</scope>
    <source>
        <strain evidence="2">CCUG 59778</strain>
    </source>
</reference>
<dbReference type="EMBL" id="JBHSEC010000019">
    <property type="protein sequence ID" value="MFC4411212.1"/>
    <property type="molecule type" value="Genomic_DNA"/>
</dbReference>
<proteinExistence type="predicted"/>
<comment type="caution">
    <text evidence="1">The sequence shown here is derived from an EMBL/GenBank/DDBJ whole genome shotgun (WGS) entry which is preliminary data.</text>
</comment>
<gene>
    <name evidence="1" type="ORF">ACFOZY_12350</name>
</gene>
<evidence type="ECO:0000313" key="1">
    <source>
        <dbReference type="EMBL" id="MFC4411212.1"/>
    </source>
</evidence>
<dbReference type="RefSeq" id="WP_378155882.1">
    <property type="nucleotide sequence ID" value="NZ_JBHSEC010000019.1"/>
</dbReference>
<dbReference type="Proteomes" id="UP001595817">
    <property type="component" value="Unassembled WGS sequence"/>
</dbReference>
<keyword evidence="2" id="KW-1185">Reference proteome</keyword>
<organism evidence="1 2">
    <name type="scientific">Chungangia koreensis</name>
    <dbReference type="NCBI Taxonomy" id="752657"/>
    <lineage>
        <taxon>Bacteria</taxon>
        <taxon>Bacillati</taxon>
        <taxon>Bacillota</taxon>
        <taxon>Bacilli</taxon>
        <taxon>Lactobacillales</taxon>
        <taxon>Chungangia</taxon>
    </lineage>
</organism>
<sequence length="160" mass="17544">MNFLSFSGVVTSISDFNVAAEHAGCFKLMAVNDGHGSTVNFIVEPTTYFVDHAMVVAGDRVTGFYDADAPVPLIYPPQYRSLVMAKDSPYRNVKVSFFNEDYVSGDGQLKLNFSPTTQLLLENGQAFTRSPANRNLIVVYGATTRSIPAQTTPFQIIVMC</sequence>
<protein>
    <submittedName>
        <fullName evidence="1">Uncharacterized protein</fullName>
    </submittedName>
</protein>
<accession>A0ABV8X5N3</accession>
<name>A0ABV8X5N3_9LACT</name>
<evidence type="ECO:0000313" key="2">
    <source>
        <dbReference type="Proteomes" id="UP001595817"/>
    </source>
</evidence>